<dbReference type="SUPFAM" id="SSF56059">
    <property type="entry name" value="Glutathione synthetase ATP-binding domain-like"/>
    <property type="match status" value="1"/>
</dbReference>
<dbReference type="InterPro" id="IPR040754">
    <property type="entry name" value="PreAtp-grasp"/>
</dbReference>
<protein>
    <submittedName>
        <fullName evidence="3">Peptide ligase PGM1-related protein</fullName>
    </submittedName>
</protein>
<accession>A0ABZ1TTV2</accession>
<dbReference type="PROSITE" id="PS50975">
    <property type="entry name" value="ATP_GRASP"/>
    <property type="match status" value="1"/>
</dbReference>
<organism evidence="3 4">
    <name type="scientific">Kitasatospora purpeofusca</name>
    <dbReference type="NCBI Taxonomy" id="67352"/>
    <lineage>
        <taxon>Bacteria</taxon>
        <taxon>Bacillati</taxon>
        <taxon>Actinomycetota</taxon>
        <taxon>Actinomycetes</taxon>
        <taxon>Kitasatosporales</taxon>
        <taxon>Streptomycetaceae</taxon>
        <taxon>Kitasatospora</taxon>
    </lineage>
</organism>
<keyword evidence="1" id="KW-0067">ATP-binding</keyword>
<evidence type="ECO:0000313" key="3">
    <source>
        <dbReference type="EMBL" id="WUQ81810.1"/>
    </source>
</evidence>
<feature type="domain" description="ATP-grasp" evidence="2">
    <location>
        <begin position="149"/>
        <end position="365"/>
    </location>
</feature>
<dbReference type="RefSeq" id="WP_328952885.1">
    <property type="nucleotide sequence ID" value="NZ_CP108110.1"/>
</dbReference>
<keyword evidence="1" id="KW-0547">Nucleotide-binding</keyword>
<proteinExistence type="predicted"/>
<dbReference type="Pfam" id="PF18604">
    <property type="entry name" value="PreAtp-grasp"/>
    <property type="match status" value="1"/>
</dbReference>
<dbReference type="GO" id="GO:0016874">
    <property type="term" value="F:ligase activity"/>
    <property type="evidence" value="ECO:0007669"/>
    <property type="project" value="UniProtKB-KW"/>
</dbReference>
<name>A0ABZ1TTV2_9ACTN</name>
<evidence type="ECO:0000256" key="1">
    <source>
        <dbReference type="PROSITE-ProRule" id="PRU00409"/>
    </source>
</evidence>
<reference evidence="3" key="1">
    <citation type="submission" date="2022-10" db="EMBL/GenBank/DDBJ databases">
        <title>The complete genomes of actinobacterial strains from the NBC collection.</title>
        <authorList>
            <person name="Joergensen T.S."/>
            <person name="Alvarez Arevalo M."/>
            <person name="Sterndorff E.B."/>
            <person name="Faurdal D."/>
            <person name="Vuksanovic O."/>
            <person name="Mourched A.-S."/>
            <person name="Charusanti P."/>
            <person name="Shaw S."/>
            <person name="Blin K."/>
            <person name="Weber T."/>
        </authorList>
    </citation>
    <scope>NUCLEOTIDE SEQUENCE</scope>
    <source>
        <strain evidence="3">NBC_00222</strain>
    </source>
</reference>
<evidence type="ECO:0000313" key="4">
    <source>
        <dbReference type="Proteomes" id="UP001432222"/>
    </source>
</evidence>
<gene>
    <name evidence="3" type="ORF">OHA16_01765</name>
</gene>
<keyword evidence="3" id="KW-0436">Ligase</keyword>
<dbReference type="Proteomes" id="UP001432222">
    <property type="component" value="Chromosome"/>
</dbReference>
<sequence length="416" mass="44658">MSEQPSRTILANIVSEIMAEHPTDAYRRAMAAATPRKLWQARPGDCVVMLAPCTPAFRDYVAEVVGLDVDRVEIVAPPEVRGVHALEVAADLGATERIAERPELKPFVLDGPVLEFGRRTGVRVLPYTRLPEDGTLDALRLINTKDGFRRTAAGLGLPVADGGFAGTAAELAAALVEFLTDRPAAIIKTNRGSNGFGNTVIRSNGPESVEQQVLDAVAGQPTRDCGWVYEEFLPFTATPSMELEIDDRGATDFYSCDQRTVNNAWTGMVTPAAEGPHHEQLRGAAEAIGGWLHGQGYRGIYDVDCGVYDGGYVVTEANVRRTGGTYLEELARRLRPGDSPVHWRADVRIGPDGLDFAGAAAKLASAGLADPAADARAVLTADTRAVDGKWRYLVVGREDGAVAEVERQLEQILGIG</sequence>
<keyword evidence="4" id="KW-1185">Reference proteome</keyword>
<dbReference type="EMBL" id="CP108110">
    <property type="protein sequence ID" value="WUQ81810.1"/>
    <property type="molecule type" value="Genomic_DNA"/>
</dbReference>
<evidence type="ECO:0000259" key="2">
    <source>
        <dbReference type="PROSITE" id="PS50975"/>
    </source>
</evidence>
<dbReference type="InterPro" id="IPR011761">
    <property type="entry name" value="ATP-grasp"/>
</dbReference>